<feature type="compositionally biased region" description="Basic residues" evidence="13">
    <location>
        <begin position="164"/>
        <end position="180"/>
    </location>
</feature>
<dbReference type="InterPro" id="IPR050453">
    <property type="entry name" value="LIM_Homeobox_TF"/>
</dbReference>
<keyword evidence="4 11" id="KW-0862">Zinc</keyword>
<keyword evidence="3" id="KW-0677">Repeat</keyword>
<dbReference type="Pfam" id="PF00046">
    <property type="entry name" value="Homeodomain"/>
    <property type="match status" value="1"/>
</dbReference>
<dbReference type="CDD" id="cd00086">
    <property type="entry name" value="homeodomain"/>
    <property type="match status" value="1"/>
</dbReference>
<evidence type="ECO:0000256" key="9">
    <source>
        <dbReference type="ARBA" id="ARBA00040534"/>
    </source>
</evidence>
<evidence type="ECO:0000256" key="6">
    <source>
        <dbReference type="ARBA" id="ARBA00023125"/>
    </source>
</evidence>
<dbReference type="Gene3D" id="2.10.110.10">
    <property type="entry name" value="Cysteine Rich Protein"/>
    <property type="match status" value="2"/>
</dbReference>
<feature type="region of interest" description="Disordered" evidence="13">
    <location>
        <begin position="164"/>
        <end position="199"/>
    </location>
</feature>
<feature type="DNA-binding region" description="Homeobox" evidence="10">
    <location>
        <begin position="223"/>
        <end position="282"/>
    </location>
</feature>
<dbReference type="InterPro" id="IPR017970">
    <property type="entry name" value="Homeobox_CS"/>
</dbReference>
<dbReference type="SUPFAM" id="SSF46689">
    <property type="entry name" value="Homeodomain-like"/>
    <property type="match status" value="1"/>
</dbReference>
<evidence type="ECO:0000256" key="10">
    <source>
        <dbReference type="PROSITE-ProRule" id="PRU00108"/>
    </source>
</evidence>
<keyword evidence="17" id="KW-1185">Reference proteome</keyword>
<feature type="region of interest" description="Disordered" evidence="13">
    <location>
        <begin position="282"/>
        <end position="301"/>
    </location>
</feature>
<dbReference type="PROSITE" id="PS50071">
    <property type="entry name" value="HOMEOBOX_2"/>
    <property type="match status" value="1"/>
</dbReference>
<reference evidence="16 17" key="1">
    <citation type="submission" date="2021-05" db="EMBL/GenBank/DDBJ databases">
        <authorList>
            <person name="Zahm M."/>
            <person name="Klopp C."/>
            <person name="Cabau C."/>
            <person name="Kuhl H."/>
            <person name="Suciu R."/>
            <person name="Ciorpac M."/>
            <person name="Holostenco D."/>
            <person name="Gessner J."/>
            <person name="Wuertz S."/>
            <person name="Hohne C."/>
            <person name="Stock M."/>
            <person name="Gislard M."/>
            <person name="Lluch J."/>
            <person name="Milhes M."/>
            <person name="Lampietro C."/>
            <person name="Lopez Roques C."/>
            <person name="Donnadieu C."/>
            <person name="Du K."/>
            <person name="Schartl M."/>
            <person name="Guiguen Y."/>
        </authorList>
    </citation>
    <scope>NUCLEOTIDE SEQUENCE [LARGE SCALE GENOMIC DNA]</scope>
    <source>
        <strain evidence="16">Hh-F2</strain>
        <tissue evidence="16">Blood</tissue>
    </source>
</reference>
<keyword evidence="6 10" id="KW-0238">DNA-binding</keyword>
<evidence type="ECO:0000313" key="16">
    <source>
        <dbReference type="EMBL" id="KAK6470075.1"/>
    </source>
</evidence>
<dbReference type="SMART" id="SM00389">
    <property type="entry name" value="HOX"/>
    <property type="match status" value="1"/>
</dbReference>
<evidence type="ECO:0000256" key="13">
    <source>
        <dbReference type="SAM" id="MobiDB-lite"/>
    </source>
</evidence>
<dbReference type="Pfam" id="PF00412">
    <property type="entry name" value="LIM"/>
    <property type="match status" value="2"/>
</dbReference>
<evidence type="ECO:0000256" key="4">
    <source>
        <dbReference type="ARBA" id="ARBA00022833"/>
    </source>
</evidence>
<evidence type="ECO:0000256" key="5">
    <source>
        <dbReference type="ARBA" id="ARBA00023038"/>
    </source>
</evidence>
<dbReference type="PANTHER" id="PTHR24208:SF95">
    <property type="entry name" value="LIM_HOMEOBOX PROTEIN LHX9"/>
    <property type="match status" value="1"/>
</dbReference>
<keyword evidence="8 10" id="KW-0539">Nucleus</keyword>
<evidence type="ECO:0000256" key="2">
    <source>
        <dbReference type="ARBA" id="ARBA00022723"/>
    </source>
</evidence>
<dbReference type="PROSITE" id="PS00027">
    <property type="entry name" value="HOMEOBOX_1"/>
    <property type="match status" value="1"/>
</dbReference>
<evidence type="ECO:0000256" key="8">
    <source>
        <dbReference type="ARBA" id="ARBA00023242"/>
    </source>
</evidence>
<accession>A0ABR0YC73</accession>
<keyword evidence="7 10" id="KW-0371">Homeobox</keyword>
<dbReference type="SMART" id="SM00132">
    <property type="entry name" value="LIM"/>
    <property type="match status" value="2"/>
</dbReference>
<feature type="domain" description="LIM zinc-binding" evidence="14">
    <location>
        <begin position="47"/>
        <end position="108"/>
    </location>
</feature>
<keyword evidence="2 11" id="KW-0479">Metal-binding</keyword>
<protein>
    <recommendedName>
        <fullName evidence="9">LIM/homeobox protein Lhx9</fullName>
    </recommendedName>
</protein>
<evidence type="ECO:0000259" key="15">
    <source>
        <dbReference type="PROSITE" id="PS50071"/>
    </source>
</evidence>
<feature type="domain" description="Homeobox" evidence="15">
    <location>
        <begin position="221"/>
        <end position="281"/>
    </location>
</feature>
<comment type="subcellular location">
    <subcellularLocation>
        <location evidence="1 10 12">Nucleus</location>
    </subcellularLocation>
</comment>
<dbReference type="PROSITE" id="PS50023">
    <property type="entry name" value="LIM_DOMAIN_2"/>
    <property type="match status" value="2"/>
</dbReference>
<dbReference type="InterPro" id="IPR001781">
    <property type="entry name" value="Znf_LIM"/>
</dbReference>
<proteinExistence type="predicted"/>
<dbReference type="EMBL" id="JAHFZB010000037">
    <property type="protein sequence ID" value="KAK6470075.1"/>
    <property type="molecule type" value="Genomic_DNA"/>
</dbReference>
<evidence type="ECO:0000256" key="1">
    <source>
        <dbReference type="ARBA" id="ARBA00004123"/>
    </source>
</evidence>
<comment type="caution">
    <text evidence="16">The sequence shown here is derived from an EMBL/GenBank/DDBJ whole genome shotgun (WGS) entry which is preliminary data.</text>
</comment>
<dbReference type="PROSITE" id="PS00478">
    <property type="entry name" value="LIM_DOMAIN_1"/>
    <property type="match status" value="1"/>
</dbReference>
<evidence type="ECO:0000256" key="12">
    <source>
        <dbReference type="RuleBase" id="RU000682"/>
    </source>
</evidence>
<dbReference type="PANTHER" id="PTHR24208">
    <property type="entry name" value="LIM/HOMEOBOX PROTEIN LHX"/>
    <property type="match status" value="1"/>
</dbReference>
<name>A0ABR0YC73_HUSHU</name>
<feature type="domain" description="LIM zinc-binding" evidence="14">
    <location>
        <begin position="109"/>
        <end position="171"/>
    </location>
</feature>
<dbReference type="InterPro" id="IPR009057">
    <property type="entry name" value="Homeodomain-like_sf"/>
</dbReference>
<dbReference type="CDD" id="cd09369">
    <property type="entry name" value="LIM1_Lhx2_Lhx9"/>
    <property type="match status" value="1"/>
</dbReference>
<dbReference type="SUPFAM" id="SSF57716">
    <property type="entry name" value="Glucocorticoid receptor-like (DNA-binding domain)"/>
    <property type="match status" value="2"/>
</dbReference>
<evidence type="ECO:0000259" key="14">
    <source>
        <dbReference type="PROSITE" id="PS50023"/>
    </source>
</evidence>
<sequence length="377" mass="41636">MAEGGSFTAMLLQGFGGDPLSETSTHQSRGAFKQIQGHREVLGERCVVCAGCGGRVYDRYFLLAVDRQWHAGCLRCSLCQCALKAQLTCFSKDGAIYCKEDYYSRFCVQCCARCGLGVPASSLVMRARDSVFHLRCFTCLPCGAVLRPGDLFTMRGGDLYCQRHSTHGHTPKPRLRKRRATPTERERNTAGTEDWECEGEGFLGGPEPQLAGQQQEGMSVSKTKRIRTCFKNHQLRTMESYFAVKHNPDGKDWEQLAKRTGLPKRVLQVWFQNARAKLRKTLTTDEPIEGEGADDTATTTIDQSQLSLTTMPPMDLPTPASEPSAQPIRAPSPFLSFPEFSGSYITQPGPIMAPIFLNFDLGESTTSSVDSGPASFF</sequence>
<dbReference type="Proteomes" id="UP001369086">
    <property type="component" value="Unassembled WGS sequence"/>
</dbReference>
<evidence type="ECO:0000256" key="3">
    <source>
        <dbReference type="ARBA" id="ARBA00022737"/>
    </source>
</evidence>
<dbReference type="Gene3D" id="1.10.10.60">
    <property type="entry name" value="Homeodomain-like"/>
    <property type="match status" value="1"/>
</dbReference>
<organism evidence="16 17">
    <name type="scientific">Huso huso</name>
    <name type="common">Beluga</name>
    <name type="synonym">Acipenser huso</name>
    <dbReference type="NCBI Taxonomy" id="61971"/>
    <lineage>
        <taxon>Eukaryota</taxon>
        <taxon>Metazoa</taxon>
        <taxon>Chordata</taxon>
        <taxon>Craniata</taxon>
        <taxon>Vertebrata</taxon>
        <taxon>Euteleostomi</taxon>
        <taxon>Actinopterygii</taxon>
        <taxon>Chondrostei</taxon>
        <taxon>Acipenseriformes</taxon>
        <taxon>Acipenseridae</taxon>
        <taxon>Huso</taxon>
    </lineage>
</organism>
<dbReference type="InterPro" id="IPR001356">
    <property type="entry name" value="HD"/>
</dbReference>
<evidence type="ECO:0000313" key="17">
    <source>
        <dbReference type="Proteomes" id="UP001369086"/>
    </source>
</evidence>
<evidence type="ECO:0000256" key="11">
    <source>
        <dbReference type="PROSITE-ProRule" id="PRU00125"/>
    </source>
</evidence>
<gene>
    <name evidence="16" type="ORF">HHUSO_G31702</name>
</gene>
<evidence type="ECO:0000256" key="7">
    <source>
        <dbReference type="ARBA" id="ARBA00023155"/>
    </source>
</evidence>
<keyword evidence="5 11" id="KW-0440">LIM domain</keyword>